<evidence type="ECO:0000256" key="1">
    <source>
        <dbReference type="SAM" id="Coils"/>
    </source>
</evidence>
<dbReference type="eggNOG" id="COG1196">
    <property type="taxonomic scope" value="Bacteria"/>
</dbReference>
<keyword evidence="4" id="KW-1185">Reference proteome</keyword>
<dbReference type="SUPFAM" id="SSF57997">
    <property type="entry name" value="Tropomyosin"/>
    <property type="match status" value="1"/>
</dbReference>
<dbReference type="Proteomes" id="UP000001916">
    <property type="component" value="Plasmid pMESIL01"/>
</dbReference>
<evidence type="ECO:0000256" key="2">
    <source>
        <dbReference type="SAM" id="MobiDB-lite"/>
    </source>
</evidence>
<gene>
    <name evidence="3" type="ORF">Mesil_3362</name>
</gene>
<keyword evidence="3" id="KW-0614">Plasmid</keyword>
<evidence type="ECO:0000313" key="3">
    <source>
        <dbReference type="EMBL" id="ADH65174.1"/>
    </source>
</evidence>
<accession>D7BJ18</accession>
<organism evidence="3 4">
    <name type="scientific">Allomeiothermus silvanus (strain ATCC 700542 / DSM 9946 / NBRC 106475 / NCIMB 13440 / VI-R2)</name>
    <name type="common">Thermus silvanus</name>
    <dbReference type="NCBI Taxonomy" id="526227"/>
    <lineage>
        <taxon>Bacteria</taxon>
        <taxon>Thermotogati</taxon>
        <taxon>Deinococcota</taxon>
        <taxon>Deinococci</taxon>
        <taxon>Thermales</taxon>
        <taxon>Thermaceae</taxon>
        <taxon>Allomeiothermus</taxon>
    </lineage>
</organism>
<keyword evidence="1" id="KW-0175">Coiled coil</keyword>
<evidence type="ECO:0000313" key="4">
    <source>
        <dbReference type="Proteomes" id="UP000001916"/>
    </source>
</evidence>
<feature type="region of interest" description="Disordered" evidence="2">
    <location>
        <begin position="44"/>
        <end position="66"/>
    </location>
</feature>
<name>D7BJ18_ALLS1</name>
<dbReference type="Gene3D" id="1.10.287.1490">
    <property type="match status" value="1"/>
</dbReference>
<dbReference type="HOGENOM" id="CLU_962899_0_0_0"/>
<dbReference type="AlphaFoldDB" id="D7BJ18"/>
<protein>
    <submittedName>
        <fullName evidence="3">Uncharacterized protein</fullName>
    </submittedName>
</protein>
<reference evidence="3 4" key="1">
    <citation type="journal article" date="2010" name="Stand. Genomic Sci.">
        <title>Complete genome sequence of Meiothermus silvanus type strain (VI-R2).</title>
        <authorList>
            <person name="Sikorski J."/>
            <person name="Tindall B.J."/>
            <person name="Lowry S."/>
            <person name="Lucas S."/>
            <person name="Nolan M."/>
            <person name="Copeland A."/>
            <person name="Glavina Del Rio T."/>
            <person name="Tice H."/>
            <person name="Cheng J.F."/>
            <person name="Han C."/>
            <person name="Pitluck S."/>
            <person name="Liolios K."/>
            <person name="Ivanova N."/>
            <person name="Mavromatis K."/>
            <person name="Mikhailova N."/>
            <person name="Pati A."/>
            <person name="Goodwin L."/>
            <person name="Chen A."/>
            <person name="Palaniappan K."/>
            <person name="Land M."/>
            <person name="Hauser L."/>
            <person name="Chang Y.J."/>
            <person name="Jeffries C.D."/>
            <person name="Rohde M."/>
            <person name="Goker M."/>
            <person name="Woyke T."/>
            <person name="Bristow J."/>
            <person name="Eisen J.A."/>
            <person name="Markowitz V."/>
            <person name="Hugenholtz P."/>
            <person name="Kyrpides N.C."/>
            <person name="Klenk H.P."/>
            <person name="Lapidus A."/>
        </authorList>
    </citation>
    <scope>NUCLEOTIDE SEQUENCE [LARGE SCALE GENOMIC DNA]</scope>
    <source>
        <strain evidence="4">ATCC 700542 / DSM 9946 / VI-R2</strain>
        <plasmid evidence="4">Plasmid pMESIL01</plasmid>
    </source>
</reference>
<sequence length="336" mass="37569">MEELEGVLREVARHVLGLPAEARGPVPSVKKVLQALPPNFKETLAIPSGRDGESAKTSPRETTAGEVVEIGSRPPAAQPDGEMQMPVHDRDLLRRLQQCEKKFQQKADAAAKLKASLEKVERARQEAESAKGKAQQEAAELRKALSRVAEEESQLRTQLEETRQALHKAQAENATFQTAKAALEEQIRGQKRRVDELEARVRELESIAEQKKHLEAQLYRLKSFQQALPEPFPPEALLRVLVLDYPRLGGKAEERVIALIEGYQALLEGKGHPAFDHSNRELIMGEPEGIVLLGLEQLLLDLAGLPLARWLRTHAFRLEALLLEGRRPSSPRVREE</sequence>
<geneLocation type="plasmid" evidence="3 4">
    <name>pMESIL01</name>
</geneLocation>
<dbReference type="KEGG" id="msv:Mesil_3362"/>
<feature type="coiled-coil region" evidence="1">
    <location>
        <begin position="106"/>
        <end position="217"/>
    </location>
</feature>
<proteinExistence type="predicted"/>
<dbReference type="EMBL" id="CP002043">
    <property type="protein sequence ID" value="ADH65174.1"/>
    <property type="molecule type" value="Genomic_DNA"/>
</dbReference>